<dbReference type="InterPro" id="IPR002347">
    <property type="entry name" value="SDR_fam"/>
</dbReference>
<keyword evidence="4" id="KW-0560">Oxidoreductase</keyword>
<dbReference type="EMBL" id="PNQX01000001">
    <property type="protein sequence ID" value="PMQ21730.1"/>
    <property type="molecule type" value="Genomic_DNA"/>
</dbReference>
<accession>A0A2N7S6G0</accession>
<keyword evidence="3" id="KW-0521">NADP</keyword>
<dbReference type="PRINTS" id="PR00081">
    <property type="entry name" value="GDHRDH"/>
</dbReference>
<evidence type="ECO:0000256" key="2">
    <source>
        <dbReference type="ARBA" id="ARBA00006484"/>
    </source>
</evidence>
<evidence type="ECO:0000256" key="4">
    <source>
        <dbReference type="ARBA" id="ARBA00023002"/>
    </source>
</evidence>
<proteinExistence type="inferred from homology"/>
<protein>
    <submittedName>
        <fullName evidence="6">Short chain dehydrogenase</fullName>
    </submittedName>
</protein>
<dbReference type="AlphaFoldDB" id="A0A2N7S6G0"/>
<comment type="caution">
    <text evidence="6">The sequence shown here is derived from an EMBL/GenBank/DDBJ whole genome shotgun (WGS) entry which is preliminary data.</text>
</comment>
<organism evidence="6 7">
    <name type="scientific">Glutamicibacter arilaitensis</name>
    <dbReference type="NCBI Taxonomy" id="256701"/>
    <lineage>
        <taxon>Bacteria</taxon>
        <taxon>Bacillati</taxon>
        <taxon>Actinomycetota</taxon>
        <taxon>Actinomycetes</taxon>
        <taxon>Micrococcales</taxon>
        <taxon>Micrococcaceae</taxon>
        <taxon>Glutamicibacter</taxon>
    </lineage>
</organism>
<dbReference type="PANTHER" id="PTHR42808">
    <property type="entry name" value="HYDROXYSTEROID DEHYDROGENASE-LIKE PROTEIN 2"/>
    <property type="match status" value="1"/>
</dbReference>
<dbReference type="Pfam" id="PF00106">
    <property type="entry name" value="adh_short"/>
    <property type="match status" value="1"/>
</dbReference>
<dbReference type="InterPro" id="IPR036291">
    <property type="entry name" value="NAD(P)-bd_dom_sf"/>
</dbReference>
<keyword evidence="5" id="KW-0576">Peroxisome</keyword>
<comment type="subcellular location">
    <subcellularLocation>
        <location evidence="1">Peroxisome</location>
    </subcellularLocation>
</comment>
<dbReference type="NCBIfam" id="NF006133">
    <property type="entry name" value="PRK08278.1"/>
    <property type="match status" value="1"/>
</dbReference>
<dbReference type="PANTHER" id="PTHR42808:SF3">
    <property type="entry name" value="HYDROXYSTEROID DEHYDROGENASE-LIKE PROTEIN 2"/>
    <property type="match status" value="1"/>
</dbReference>
<dbReference type="FunFam" id="3.40.50.720:FF:000301">
    <property type="entry name" value="Hydroxysteroid dehydrogenase like 2"/>
    <property type="match status" value="1"/>
</dbReference>
<comment type="similarity">
    <text evidence="2">Belongs to the short-chain dehydrogenases/reductases (SDR) family.</text>
</comment>
<name>A0A2N7S6G0_9MICC</name>
<evidence type="ECO:0000256" key="3">
    <source>
        <dbReference type="ARBA" id="ARBA00022857"/>
    </source>
</evidence>
<gene>
    <name evidence="6" type="ORF">CIK84_09435</name>
</gene>
<dbReference type="SUPFAM" id="SSF51735">
    <property type="entry name" value="NAD(P)-binding Rossmann-fold domains"/>
    <property type="match status" value="1"/>
</dbReference>
<dbReference type="RefSeq" id="WP_102598196.1">
    <property type="nucleotide sequence ID" value="NZ_JABUYH010000027.1"/>
</dbReference>
<evidence type="ECO:0000256" key="5">
    <source>
        <dbReference type="ARBA" id="ARBA00023140"/>
    </source>
</evidence>
<dbReference type="Proteomes" id="UP000235739">
    <property type="component" value="Unassembled WGS sequence"/>
</dbReference>
<evidence type="ECO:0000313" key="7">
    <source>
        <dbReference type="Proteomes" id="UP000235739"/>
    </source>
</evidence>
<dbReference type="GO" id="GO:0016491">
    <property type="term" value="F:oxidoreductase activity"/>
    <property type="evidence" value="ECO:0007669"/>
    <property type="project" value="UniProtKB-KW"/>
</dbReference>
<dbReference type="Gene3D" id="3.40.50.720">
    <property type="entry name" value="NAD(P)-binding Rossmann-like Domain"/>
    <property type="match status" value="1"/>
</dbReference>
<sequence length="285" mass="29982">MTSESRTHIAPEPGNLKGRTILMSGGSRGIGLAIALAAAKQGANLVLLSKTDTPHPTLEGTIHTAVEQINAAGGKGLAVVGDVREDADVQRAVQEAVVKFGGIDIVVNNASAINLAKTDQVDMKRYDLMQDINVRGTFLLSKTALPYLRASAHAHILTLSPPLNLDPKWAGQHLAYTMAKYGMSLTTLGLAEELKDEGVGVNSLWPETLIDTAAIRNLPGGQQMVQGARDASVVADAAMAILASPPAGVSGNFFTDGQVLTLAGETNLEKYTLNPEVPLVQDIFL</sequence>
<evidence type="ECO:0000256" key="1">
    <source>
        <dbReference type="ARBA" id="ARBA00004275"/>
    </source>
</evidence>
<reference evidence="6 7" key="1">
    <citation type="journal article" date="2017" name="Elife">
        <title>Extensive horizontal gene transfer in cheese-associated bacteria.</title>
        <authorList>
            <person name="Bonham K.S."/>
            <person name="Wolfe B.E."/>
            <person name="Dutton R.J."/>
        </authorList>
    </citation>
    <scope>NUCLEOTIDE SEQUENCE [LARGE SCALE GENOMIC DNA]</scope>
    <source>
        <strain evidence="6 7">JB182</strain>
    </source>
</reference>
<evidence type="ECO:0000313" key="6">
    <source>
        <dbReference type="EMBL" id="PMQ21730.1"/>
    </source>
</evidence>
<dbReference type="InterPro" id="IPR051935">
    <property type="entry name" value="HSDL2"/>
</dbReference>